<evidence type="ECO:0000313" key="7">
    <source>
        <dbReference type="Proteomes" id="UP000235392"/>
    </source>
</evidence>
<feature type="chain" id="PRO_5015083599" description="SCP domain-containing protein" evidence="2">
    <location>
        <begin position="25"/>
        <end position="404"/>
    </location>
</feature>
<feature type="compositionally biased region" description="Polar residues" evidence="1">
    <location>
        <begin position="168"/>
        <end position="183"/>
    </location>
</feature>
<dbReference type="SUPFAM" id="SSF55797">
    <property type="entry name" value="PR-1-like"/>
    <property type="match status" value="1"/>
</dbReference>
<dbReference type="InterPro" id="IPR001283">
    <property type="entry name" value="CRISP-related"/>
</dbReference>
<accession>A0A2N5STF8</accession>
<dbReference type="STRING" id="200324.A0A2N5STF8"/>
<evidence type="ECO:0000313" key="5">
    <source>
        <dbReference type="EMBL" id="PLW36553.1"/>
    </source>
</evidence>
<sequence>MGVSNTITLMILTYISLTPDPVANWYISGDSEDHFQQNSSSVYSWEQSWKSQTDNNITTITTSTSGTIPPNAGLSQGASSTWSYTYCYSSGAVDEQHDATSFGTPSTTTVGSSSPAKAINSSAMPFHKGEMSSPPKPTVGDPGSRKNLSAAAQPPKSNHKSPGLPRTSALSSSGGTALKSASPSKDKISSLPLSRILSTADGTRTDEIGGKGKNPTASQAGHFQDWLDAHNNYRSQYGVESLTWSEDLVEAAKKEADKCVWKHTKHDEFGENIAAGQNSASEVVIAWVEGPNEREVWNPSSAVATHFTQVVWKDTKQIGCAFRSCETIAGSNLPQSPVMFWACEYHPRGNVGGEYTQNVLAAAGGKPLASASTAAFASVDPDDPSRARADGDVATRTTFFPAPE</sequence>
<dbReference type="SMART" id="SM00198">
    <property type="entry name" value="SCP"/>
    <property type="match status" value="1"/>
</dbReference>
<dbReference type="AlphaFoldDB" id="A0A2N5STF8"/>
<evidence type="ECO:0000259" key="3">
    <source>
        <dbReference type="SMART" id="SM00198"/>
    </source>
</evidence>
<dbReference type="Pfam" id="PF00188">
    <property type="entry name" value="CAP"/>
    <property type="match status" value="1"/>
</dbReference>
<reference evidence="6 7" key="1">
    <citation type="submission" date="2017-11" db="EMBL/GenBank/DDBJ databases">
        <title>De novo assembly and phasing of dikaryotic genomes from two isolates of Puccinia coronata f. sp. avenae, the causal agent of oat crown rust.</title>
        <authorList>
            <person name="Miller M.E."/>
            <person name="Zhang Y."/>
            <person name="Omidvar V."/>
            <person name="Sperschneider J."/>
            <person name="Schwessinger B."/>
            <person name="Raley C."/>
            <person name="Palmer J.M."/>
            <person name="Garnica D."/>
            <person name="Upadhyaya N."/>
            <person name="Rathjen J."/>
            <person name="Taylor J.M."/>
            <person name="Park R.F."/>
            <person name="Dodds P.N."/>
            <person name="Hirsch C.D."/>
            <person name="Kianian S.F."/>
            <person name="Figueroa M."/>
        </authorList>
    </citation>
    <scope>NUCLEOTIDE SEQUENCE [LARGE SCALE GENOMIC DNA]</scope>
    <source>
        <strain evidence="5">12NC29</strain>
        <strain evidence="4">12SD80</strain>
    </source>
</reference>
<feature type="region of interest" description="Disordered" evidence="1">
    <location>
        <begin position="377"/>
        <end position="404"/>
    </location>
</feature>
<feature type="signal peptide" evidence="2">
    <location>
        <begin position="1"/>
        <end position="24"/>
    </location>
</feature>
<dbReference type="InterPro" id="IPR035940">
    <property type="entry name" value="CAP_sf"/>
</dbReference>
<feature type="domain" description="SCP" evidence="3">
    <location>
        <begin position="221"/>
        <end position="353"/>
    </location>
</feature>
<dbReference type="OrthoDB" id="2501864at2759"/>
<keyword evidence="6" id="KW-1185">Reference proteome</keyword>
<name>A0A2N5STF8_9BASI</name>
<evidence type="ECO:0000313" key="4">
    <source>
        <dbReference type="EMBL" id="PLW16545.1"/>
    </source>
</evidence>
<comment type="caution">
    <text evidence="4">The sequence shown here is derived from an EMBL/GenBank/DDBJ whole genome shotgun (WGS) entry which is preliminary data.</text>
</comment>
<evidence type="ECO:0000256" key="1">
    <source>
        <dbReference type="SAM" id="MobiDB-lite"/>
    </source>
</evidence>
<organism evidence="4 7">
    <name type="scientific">Puccinia coronata f. sp. avenae</name>
    <dbReference type="NCBI Taxonomy" id="200324"/>
    <lineage>
        <taxon>Eukaryota</taxon>
        <taxon>Fungi</taxon>
        <taxon>Dikarya</taxon>
        <taxon>Basidiomycota</taxon>
        <taxon>Pucciniomycotina</taxon>
        <taxon>Pucciniomycetes</taxon>
        <taxon>Pucciniales</taxon>
        <taxon>Pucciniaceae</taxon>
        <taxon>Puccinia</taxon>
    </lineage>
</organism>
<feature type="compositionally biased region" description="Basic and acidic residues" evidence="1">
    <location>
        <begin position="383"/>
        <end position="393"/>
    </location>
</feature>
<feature type="compositionally biased region" description="Low complexity" evidence="1">
    <location>
        <begin position="100"/>
        <end position="115"/>
    </location>
</feature>
<dbReference type="EMBL" id="PGCJ01000237">
    <property type="protein sequence ID" value="PLW36553.1"/>
    <property type="molecule type" value="Genomic_DNA"/>
</dbReference>
<gene>
    <name evidence="5" type="ORF">PCANC_15513</name>
    <name evidence="4" type="ORF">PCASD_16887</name>
</gene>
<dbReference type="Proteomes" id="UP000235392">
    <property type="component" value="Unassembled WGS sequence"/>
</dbReference>
<keyword evidence="2" id="KW-0732">Signal</keyword>
<proteinExistence type="predicted"/>
<dbReference type="EMBL" id="PGCI01000769">
    <property type="protein sequence ID" value="PLW16545.1"/>
    <property type="molecule type" value="Genomic_DNA"/>
</dbReference>
<dbReference type="Proteomes" id="UP000235388">
    <property type="component" value="Unassembled WGS sequence"/>
</dbReference>
<evidence type="ECO:0000256" key="2">
    <source>
        <dbReference type="SAM" id="SignalP"/>
    </source>
</evidence>
<dbReference type="Gene3D" id="3.40.33.10">
    <property type="entry name" value="CAP"/>
    <property type="match status" value="1"/>
</dbReference>
<protein>
    <recommendedName>
        <fullName evidence="3">SCP domain-containing protein</fullName>
    </recommendedName>
</protein>
<evidence type="ECO:0000313" key="6">
    <source>
        <dbReference type="Proteomes" id="UP000235388"/>
    </source>
</evidence>
<dbReference type="PANTHER" id="PTHR10334">
    <property type="entry name" value="CYSTEINE-RICH SECRETORY PROTEIN-RELATED"/>
    <property type="match status" value="1"/>
</dbReference>
<dbReference type="PRINTS" id="PR00837">
    <property type="entry name" value="V5TPXLIKE"/>
</dbReference>
<dbReference type="InterPro" id="IPR014044">
    <property type="entry name" value="CAP_dom"/>
</dbReference>
<feature type="region of interest" description="Disordered" evidence="1">
    <location>
        <begin position="99"/>
        <end position="219"/>
    </location>
</feature>